<dbReference type="PANTHER" id="PTHR23345:SF15">
    <property type="entry name" value="VITELLOGENIN 1-RELATED"/>
    <property type="match status" value="1"/>
</dbReference>
<evidence type="ECO:0000256" key="6">
    <source>
        <dbReference type="ARBA" id="ARBA00023055"/>
    </source>
</evidence>
<dbReference type="InterPro" id="IPR009454">
    <property type="entry name" value="Lipid_transpt_open_b-sht"/>
</dbReference>
<organism evidence="13 14">
    <name type="scientific">Hypothenemus hampei</name>
    <name type="common">Coffee berry borer</name>
    <dbReference type="NCBI Taxonomy" id="57062"/>
    <lineage>
        <taxon>Eukaryota</taxon>
        <taxon>Metazoa</taxon>
        <taxon>Ecdysozoa</taxon>
        <taxon>Arthropoda</taxon>
        <taxon>Hexapoda</taxon>
        <taxon>Insecta</taxon>
        <taxon>Pterygota</taxon>
        <taxon>Neoptera</taxon>
        <taxon>Endopterygota</taxon>
        <taxon>Coleoptera</taxon>
        <taxon>Polyphaga</taxon>
        <taxon>Cucujiformia</taxon>
        <taxon>Curculionidae</taxon>
        <taxon>Scolytinae</taxon>
        <taxon>Hypothenemus</taxon>
    </lineage>
</organism>
<dbReference type="PANTHER" id="PTHR23345">
    <property type="entry name" value="VITELLOGENIN-RELATED"/>
    <property type="match status" value="1"/>
</dbReference>
<evidence type="ECO:0000256" key="5">
    <source>
        <dbReference type="ARBA" id="ARBA00022761"/>
    </source>
</evidence>
<dbReference type="Gene3D" id="2.20.50.20">
    <property type="entry name" value="Lipovitellin. Chain A, domain 3"/>
    <property type="match status" value="1"/>
</dbReference>
<dbReference type="GO" id="GO:0005576">
    <property type="term" value="C:extracellular region"/>
    <property type="evidence" value="ECO:0007669"/>
    <property type="project" value="UniProtKB-SubCell"/>
</dbReference>
<evidence type="ECO:0000313" key="13">
    <source>
        <dbReference type="EMBL" id="KAL1492708.1"/>
    </source>
</evidence>
<dbReference type="GO" id="GO:0008289">
    <property type="term" value="F:lipid binding"/>
    <property type="evidence" value="ECO:0007669"/>
    <property type="project" value="UniProtKB-KW"/>
</dbReference>
<dbReference type="PROSITE" id="PS51233">
    <property type="entry name" value="VWFD"/>
    <property type="match status" value="1"/>
</dbReference>
<keyword evidence="6" id="KW-0445">Lipid transport</keyword>
<keyword evidence="4" id="KW-0732">Signal</keyword>
<name>A0ABD1EDJ0_HYPHA</name>
<feature type="domain" description="Vitellogenin" evidence="11">
    <location>
        <begin position="58"/>
        <end position="680"/>
    </location>
</feature>
<sequence>MKRKTKYLFSYTTLRISRGCIKLATTYTREILSELYDPLKDPLICGLPTCSANTKFKYEVGQYYRYKYEIEARTLFNGTSKNESKLFIDADVTFNFLTPCNGLLTLSDVKLRETASRDNEENPTSTNSQLFSEMISETTLRFAFKDGIIYEICPDENEKNYPLNFKRGILSMIQNSMKRFDLDFSGYEEDVQGVCSTTYTVLGAKETSLLIKKTKDLDHCTDRIKINSIVQTTPRNFQTRTRDENILKSFSECTLSVDENIYKEIICEENYILEPFSNNAAGATTNVRQKLALKERGEKKTDEESAITRRTNLKFDHLIPKHSAIGDLKTTRDLIKKLCKESQLEYQSGFSDLFGKFVYGLRSLSYPTLHSFYTHSPATCPSAKKHILEALPYVNTAGSIGLIKDLVLAGTLPEKTVNDWMWSMAFISNPDVNMLESASDILRANPMEANIILSVASLTHTFCTLHADCPKITAVYSIVKHLEDKLLELLKGDPNERTTQDQIIVTLKALSTVGWISEKYEEELFKVVADSNLDVGVRVAAVETFRRLPCKKHQSYFESVFENQEQDTEVRIAAYLQLMRCPTYLLVRKISFRLREEQVNQVGSFVWSHLHNIIKSANPLKLEIQSLLSEEDLIEKFSTDIRKFSHNRDGSLYFDEYNIGGNYETNVLFSPSSYIPRAGMLNLTVDLFGKYVNLLEVQGRLEGFEHYVESLFGPGGTASAFTEKIEKFKTRWIRGAHENLDSRIEHLTEGVRKSFKQEPKVALGLKIFGNDLKYLTFKGDKEIKGAMEYFNLFTYLKHILSGREINYKKATMFLDSNYVVPTGVGLPLFLSALGTASVKIKLFGSLHAKKDDLELQANFEPSAAVDVSAEMSLSAFYASTAIKLQTDMQSSIAAKADLKIKGTKLVSFKLSLPSETVRIFRARSEILVKQIPQEGQKMATASNSLCSWSLLSDGIGLKLCFDYSYKNTSSTTGDSPFFALAGPANLNIYVEKSDPTANDYLFAYKWSEGKDFSVVSLTFDTPGSKTNRLMHANFTIEKNNNNLSMLIQSSAGRIFAKGRIKNTVDQKIFQMTLDINDMKHFDASLAYDRLKKVNGYTYKPKAYLGVNGERVLELQGSIDLISKKDISQYTVDLKFGTKRFASRLFGYVTKTDSSIGTDLNLDYKFVNAGEERVSLKFGLANRSSKNLPKFLGHLDVLSTAYPHFNFNSNATFRRSGSHVEFKVVLIQNPLPLNDPKSDFESLKFDFIFSHKAFTDSKQTIEASASVKRNSTNLDLKGKLLYETFNADINFEALVNYAKNKQTSLTVFWSHPRTTLEEIKAHVNLTIPSFTPVILKVEINEIHSKEYKWDISGTTFSNHSATIWGSYQDSSNTVSSNHHLKFFVKSPNFKEIDADLLFYRDNEELKIDVKATHDKNDYQLFLNHNATNELGKMGTDVRIKYKTKLYTLKADVNRGEHFKVNAELHLDQLRDIEFSVWIFNEELQKALGFDVNWDANRDPNQKLLVAANFSKTADFNYNTDLIVSYPGRTVIGKFEFLLERGRIDTLASISWDDGKSFAINLNVKYILDNEMFFEISARVNTPMDSFKNMKLAGVFEHSANKYSLNGFLTWSPRQKISVDIFGDYSSMDKYFDCRYSVSLQSTLNHIPDINATLKHFQNASYYDTIVHMMYNPEYIIDVDSKWKIQSDNFYSNLTGTVKTVSPFSGLQKGAFIGKVYYTADKHLRGVAEVDIDHKKMLVDMEGRFKKLMDSMFVANVTTPEETYQCQFKLSKKERHFVALITYPTGNLGTEVLFVFNDWLDFNVKLLLATPVEFLQRVSPIEFLQRVLIVGKLQMGEADFRIGWNSFLLGFSGRAHYVNMIDFEYACKIYMPIKDFEDNGVVVRLIFKEGLDTEISFKLFRYKLGVKIIGQPNPKPLKDVGINIGDVYYHKENSSLKVDDFISFKGLIELDAIIYPTMKGQLEIEQKGPVYVLQSKIHLPHGLATVFNEFEYIDVFSMGNTLRIVTPYKVFKTISSDFKLHFLQSQHYLFNLGLSYENDTRVVKTSVFAEYNKNCRDDDDRIYNVTVDVNTPFKAFPNLKLFGAFESETENFYRTTLLFTTNRSDIYLDATKEINQGWMSITSDFHVTTPIITLPETQLKLTKLNSSLDNYVEVHVKVPEKFRSEVYFRSSWLFKALGEFRADVELVTPFTGLENTRAAVDFLSTDIRMAFWTQIHMNPIRAEVNSTFENNLLRGNSLIQFNDNILPISVNCTISKRADTQRNLNGTLLVRNKVYRINGKAGLLGSLPAEVLITFTPKDNGLPLTFQYDLETTPKGYGLNGFLRYFGGLTHFRGNATANNKLNWEINLQIEPQDLGKKLSVHAVAVSNKNSARLDVKAITNIPKLEESTFGLNYRSEDIRNQLTGYFALSQVKGYADIQLILLFWENMLLKAMGNLENLQYNSSSQIKLFYKNPAKEFKQLDTGGLVTIDKLWETEANVSLKLPDYSDVNFEGHLKIPNDFEEIHSVFAKLFYTSGLKFVDYLLKYRSNRPLRKYGVWGEAYLGDKHNISGNAILEWNGDIYRNNGNLKRLDKSFDLSYKLQSPKYLEKDTFTAGLTYNCVNEHHNVTCKAFYPGDVPLLYATIDYVELENMFGILNVSLPHKSFNFTGADFRFETNRNVHNRFLKVFWPQDNALLDSKCDIKTREKSEGKHYKGVLLVQLPLATRHIGKVDYEYDKKAELSIGRATVEYNGGNVLEAKYNCLSKALENEILDKIHLELLNKIVPVGADYVHHHQRSKSSNIHTYLSLDNKHLHLYHLENRTKFNLTGEINVETHQEGLAYVVTATHLNRTVTLSGDYSIKPQEYKQHSRLQLNPNVWIEYDFTLINKTMDTIFDVEMFLINVSYPRRNFSGQAFYNISDSLVSTDISLLWDKDNKSVEAALDWRQIAERRKELKLLFKHPSLEKDVSVLTNYGRNGDSSLDGLVVIDYSTNPEQTVSFGLRAEDKSKEQAYNYSYNIWAEHNATNLYLNCLGHVHWSPEKIGTEHIADYKRSYLSLSRSLVHAKADFDAKEFELKREDIIGKSYFWARYGGAFPIYTANMTSFHGINYTSGKFYVNFQEKLLFANVNLTEDGSQSSHALAVIPDARSATFEIWRDYEDKRLTDVSYYLKLNHSRLIMSELKWRPELISDVQNELRSKALQLYFEALDQINNTRQYIRAETMDAIDGIWQDAKPLVSRYLQDLRNLTVVEEDFEYLRSFLNASYHNNEFYIKDICSVVMTLIDDLSIKSHLQSLPKILQELWTALGASGKNIKDSINYVIEKIKLYYNNTTKFIHDLINGDPVKHLGNLLEKMVDKYDDYIKNMHVSALHYIESLWKETYDMMVANFHEFLAALEPSFLKFVHYAETIIWTTGKEFLDFLYIRKNKIIESEYFMEFTKFSRDVDRFYKDITGNNTVEAIYKYGNIVWRFVNEKYINHAPFGKELKTVLLEIVTELEQLGDVPSIKYVLEKCKEMFETVKEYYEYLEIEYRTHKFIKFLYRKLSEMTITALEMDNRQREAKTKFIYEPNDGIMFLQQKLPMSWHGFNETPEFQEIPEIKVFYSLYNYLVASEMSFTNFYYNFISYTDLSEWLPPFKGHAMLIGGIHYVTFDKKYYRFQGSCTYLLATDVVNRNFTLLTSYDQTGIARELILLLNKTILSIDLFKDRVKVNDSETTLLPLQIGNNRLYRESEIITLRGDQGFYLECNVKYQICIFEVSGWHYGRTAGLWGTYNNEPSDDLSTPEGVGVNNLTIYGDSWIVNDCKTRDSSESSHPRNVMWNMCREFFLSKFSDLGACFSKIPKDYFLDMCLNSTSTLEACRSALSYIEMCHRENTPLNLPDVCIKCELLNGTQINEGEFVRLHGTTVPRSADVVFIVEAKKCNENLKNRKNFHVLLESINQELSYSNITNNRYAVVVFGGDGVFNAPRSIVLNSKTFTDANEIIGYFNVPVGNGNSDIYEAIIYTNKLPFRPGVSRNFILLPCSKCDEDYMENDYATVHQLLFDSSASLHILANNSLAMQKAKDTRVIYGVDTYKAYTKKDIKKLDGDQVLRNSISFSKSGLGPCFSLALETNGTIFSARHLENLKNAKKFSTVFAKRFIHTAGPRDCTNCECTSLHNGLSYMECTPCSYPRTNMEHHSYYEEDEF</sequence>
<dbReference type="GO" id="GO:0045735">
    <property type="term" value="F:nutrient reservoir activity"/>
    <property type="evidence" value="ECO:0007669"/>
    <property type="project" value="UniProtKB-KW"/>
</dbReference>
<comment type="caution">
    <text evidence="13">The sequence shown here is derived from an EMBL/GenBank/DDBJ whole genome shotgun (WGS) entry which is preliminary data.</text>
</comment>
<accession>A0ABD1EDJ0</accession>
<comment type="subcellular location">
    <subcellularLocation>
        <location evidence="1">Secreted</location>
    </subcellularLocation>
</comment>
<protein>
    <recommendedName>
        <fullName evidence="15">Vitellogenin domain-containing protein</fullName>
    </recommendedName>
</protein>
<dbReference type="Pfam" id="PF00094">
    <property type="entry name" value="VWD"/>
    <property type="match status" value="1"/>
</dbReference>
<evidence type="ECO:0000256" key="1">
    <source>
        <dbReference type="ARBA" id="ARBA00004613"/>
    </source>
</evidence>
<dbReference type="InterPro" id="IPR015819">
    <property type="entry name" value="Lipid_transp_b-sht_shell"/>
</dbReference>
<dbReference type="SUPFAM" id="SSF56968">
    <property type="entry name" value="Lipovitellin-phosvitin complex, beta-sheet shell regions"/>
    <property type="match status" value="2"/>
</dbReference>
<dbReference type="Gene3D" id="2.20.80.10">
    <property type="entry name" value="Lipovitellin-phosvitin complex, chain A, domain 4"/>
    <property type="match status" value="1"/>
</dbReference>
<dbReference type="InterPro" id="IPR015255">
    <property type="entry name" value="Vitellinogen_open_b-sht"/>
</dbReference>
<evidence type="ECO:0000256" key="9">
    <source>
        <dbReference type="ARBA" id="ARBA00023180"/>
    </source>
</evidence>
<keyword evidence="8" id="KW-1015">Disulfide bond</keyword>
<dbReference type="FunFam" id="2.20.50.20:FF:000007">
    <property type="entry name" value="von Willebrand factor type D domaincontaining protein"/>
    <property type="match status" value="1"/>
</dbReference>
<evidence type="ECO:0000256" key="10">
    <source>
        <dbReference type="PROSITE-ProRule" id="PRU00557"/>
    </source>
</evidence>
<evidence type="ECO:0000313" key="14">
    <source>
        <dbReference type="Proteomes" id="UP001566132"/>
    </source>
</evidence>
<dbReference type="GO" id="GO:0006869">
    <property type="term" value="P:lipid transport"/>
    <property type="evidence" value="ECO:0007669"/>
    <property type="project" value="UniProtKB-KW"/>
</dbReference>
<evidence type="ECO:0008006" key="15">
    <source>
        <dbReference type="Google" id="ProtNLM"/>
    </source>
</evidence>
<dbReference type="PROSITE" id="PS51211">
    <property type="entry name" value="VITELLOGENIN"/>
    <property type="match status" value="1"/>
</dbReference>
<reference evidence="13 14" key="1">
    <citation type="submission" date="2024-05" db="EMBL/GenBank/DDBJ databases">
        <title>Genetic variation in Jamaican populations of the coffee berry borer (Hypothenemus hampei).</title>
        <authorList>
            <person name="Errbii M."/>
            <person name="Myrie A."/>
        </authorList>
    </citation>
    <scope>NUCLEOTIDE SEQUENCE [LARGE SCALE GENOMIC DNA]</scope>
    <source>
        <strain evidence="13">JA-Hopewell-2020-01-JO</strain>
        <tissue evidence="13">Whole body</tissue>
    </source>
</reference>
<gene>
    <name evidence="13" type="ORF">ABEB36_010924</name>
</gene>
<dbReference type="SMART" id="SM01169">
    <property type="entry name" value="DUF1943"/>
    <property type="match status" value="1"/>
</dbReference>
<dbReference type="SUPFAM" id="SSF48431">
    <property type="entry name" value="Lipovitellin-phosvitin complex, superhelical domain"/>
    <property type="match status" value="1"/>
</dbReference>
<dbReference type="SMART" id="SM00638">
    <property type="entry name" value="LPD_N"/>
    <property type="match status" value="1"/>
</dbReference>
<evidence type="ECO:0000259" key="11">
    <source>
        <dbReference type="PROSITE" id="PS51211"/>
    </source>
</evidence>
<dbReference type="InterPro" id="IPR001747">
    <property type="entry name" value="Vitellogenin_N"/>
</dbReference>
<dbReference type="Pfam" id="PF06448">
    <property type="entry name" value="DUF1081"/>
    <property type="match status" value="1"/>
</dbReference>
<proteinExistence type="predicted"/>
<evidence type="ECO:0000256" key="7">
    <source>
        <dbReference type="ARBA" id="ARBA00023121"/>
    </source>
</evidence>
<evidence type="ECO:0000256" key="4">
    <source>
        <dbReference type="ARBA" id="ARBA00022729"/>
    </source>
</evidence>
<keyword evidence="14" id="KW-1185">Reference proteome</keyword>
<evidence type="ECO:0000256" key="8">
    <source>
        <dbReference type="ARBA" id="ARBA00023157"/>
    </source>
</evidence>
<dbReference type="InterPro" id="IPR015816">
    <property type="entry name" value="Vitellinogen_b-sht_N"/>
</dbReference>
<evidence type="ECO:0000256" key="3">
    <source>
        <dbReference type="ARBA" id="ARBA00022525"/>
    </source>
</evidence>
<dbReference type="Gene3D" id="1.25.10.20">
    <property type="entry name" value="Vitellinogen, superhelical"/>
    <property type="match status" value="1"/>
</dbReference>
<dbReference type="InterPro" id="IPR050733">
    <property type="entry name" value="Vitellogenin/Apolipophorin"/>
</dbReference>
<evidence type="ECO:0000259" key="12">
    <source>
        <dbReference type="PROSITE" id="PS51233"/>
    </source>
</evidence>
<keyword evidence="7" id="KW-0446">Lipid-binding</keyword>
<dbReference type="Pfam" id="PF09172">
    <property type="entry name" value="Vit_open_b-sht"/>
    <property type="match status" value="1"/>
</dbReference>
<feature type="domain" description="VWFD" evidence="12">
    <location>
        <begin position="3614"/>
        <end position="3782"/>
    </location>
</feature>
<dbReference type="InterPro" id="IPR011030">
    <property type="entry name" value="Lipovitellin_superhlx_dom"/>
</dbReference>
<keyword evidence="9" id="KW-0325">Glycoprotein</keyword>
<keyword evidence="3" id="KW-0964">Secreted</keyword>
<keyword evidence="5" id="KW-0758">Storage protein</keyword>
<dbReference type="EMBL" id="JBDJPC010000008">
    <property type="protein sequence ID" value="KAL1492708.1"/>
    <property type="molecule type" value="Genomic_DNA"/>
</dbReference>
<evidence type="ECO:0000256" key="2">
    <source>
        <dbReference type="ARBA" id="ARBA00022448"/>
    </source>
</evidence>
<keyword evidence="2" id="KW-0813">Transport</keyword>
<dbReference type="Pfam" id="PF01347">
    <property type="entry name" value="Vitellogenin_N"/>
    <property type="match status" value="1"/>
</dbReference>
<dbReference type="InterPro" id="IPR015817">
    <property type="entry name" value="Vitellinogen_open_b-sht_sub1"/>
</dbReference>
<dbReference type="Gene3D" id="2.30.230.10">
    <property type="entry name" value="Lipovitellin, beta-sheet shell regions, chain A"/>
    <property type="match status" value="1"/>
</dbReference>
<dbReference type="SMART" id="SM00216">
    <property type="entry name" value="VWD"/>
    <property type="match status" value="1"/>
</dbReference>
<comment type="caution">
    <text evidence="10">Lacks conserved residue(s) required for the propagation of feature annotation.</text>
</comment>
<dbReference type="Proteomes" id="UP001566132">
    <property type="component" value="Unassembled WGS sequence"/>
</dbReference>
<dbReference type="InterPro" id="IPR001846">
    <property type="entry name" value="VWF_type-D"/>
</dbReference>